<evidence type="ECO:0000313" key="2">
    <source>
        <dbReference type="Proteomes" id="UP000629265"/>
    </source>
</evidence>
<evidence type="ECO:0000313" key="1">
    <source>
        <dbReference type="EMBL" id="VZR12072.1"/>
    </source>
</evidence>
<reference evidence="1 2" key="1">
    <citation type="submission" date="2019-11" db="EMBL/GenBank/DDBJ databases">
        <authorList>
            <person name="Haines EK M."/>
        </authorList>
    </citation>
    <scope>NUCLEOTIDE SEQUENCE [LARGE SCALE GENOMIC DNA]</scope>
    <source>
        <strain evidence="1">KR2729</strain>
    </source>
</reference>
<protein>
    <submittedName>
        <fullName evidence="1">Uncharacterized protein</fullName>
    </submittedName>
</protein>
<dbReference type="AlphaFoldDB" id="A0ABD7W2E1"/>
<organism evidence="1 2">
    <name type="scientific">Escherichia coli</name>
    <dbReference type="NCBI Taxonomy" id="562"/>
    <lineage>
        <taxon>Bacteria</taxon>
        <taxon>Pseudomonadati</taxon>
        <taxon>Pseudomonadota</taxon>
        <taxon>Gammaproteobacteria</taxon>
        <taxon>Enterobacterales</taxon>
        <taxon>Enterobacteriaceae</taxon>
        <taxon>Escherichia</taxon>
    </lineage>
</organism>
<name>A0ABD7W2E1_ECOLX</name>
<dbReference type="Proteomes" id="UP000629265">
    <property type="component" value="Unassembled WGS sequence"/>
</dbReference>
<gene>
    <name evidence="1" type="ORF">IDONEFKE_05438</name>
</gene>
<sequence>MNHAVQYAPVLIQVRDNQRLLPCFRCPAGIVADNGFIQCHGDIRESLAFQHRLLLRFCQFRFLAVTELRHGVLRCPCALQTWHLRRFHTLKPGQCLFHIPVNQAVYRLPQFRRLTHNLLHDGHIGSTARLLETERLTGRDGLQLVRVTAGHSTTATGRNQGVCPCHVGIAHH</sequence>
<accession>A0ABD7W2E1</accession>
<dbReference type="EMBL" id="CACRYR010000050">
    <property type="protein sequence ID" value="VZR12072.1"/>
    <property type="molecule type" value="Genomic_DNA"/>
</dbReference>
<comment type="caution">
    <text evidence="1">The sequence shown here is derived from an EMBL/GenBank/DDBJ whole genome shotgun (WGS) entry which is preliminary data.</text>
</comment>
<proteinExistence type="predicted"/>